<reference evidence="3" key="1">
    <citation type="submission" date="2020-06" db="EMBL/GenBank/DDBJ databases">
        <authorList>
            <person name="Li T."/>
            <person name="Hu X."/>
            <person name="Zhang T."/>
            <person name="Song X."/>
            <person name="Zhang H."/>
            <person name="Dai N."/>
            <person name="Sheng W."/>
            <person name="Hou X."/>
            <person name="Wei L."/>
        </authorList>
    </citation>
    <scope>NUCLEOTIDE SEQUENCE</scope>
    <source>
        <strain evidence="3">K16</strain>
        <tissue evidence="3">Leaf</tissue>
    </source>
</reference>
<dbReference type="Gene3D" id="3.40.50.10320">
    <property type="entry name" value="LmbE-like"/>
    <property type="match status" value="1"/>
</dbReference>
<gene>
    <name evidence="3" type="ORF">Sango_1703500</name>
</gene>
<organism evidence="3 4">
    <name type="scientific">Sesamum angolense</name>
    <dbReference type="NCBI Taxonomy" id="2727404"/>
    <lineage>
        <taxon>Eukaryota</taxon>
        <taxon>Viridiplantae</taxon>
        <taxon>Streptophyta</taxon>
        <taxon>Embryophyta</taxon>
        <taxon>Tracheophyta</taxon>
        <taxon>Spermatophyta</taxon>
        <taxon>Magnoliopsida</taxon>
        <taxon>eudicotyledons</taxon>
        <taxon>Gunneridae</taxon>
        <taxon>Pentapetalae</taxon>
        <taxon>asterids</taxon>
        <taxon>lamiids</taxon>
        <taxon>Lamiales</taxon>
        <taxon>Pedaliaceae</taxon>
        <taxon>Sesamum</taxon>
    </lineage>
</organism>
<evidence type="ECO:0000313" key="3">
    <source>
        <dbReference type="EMBL" id="KAK4395492.1"/>
    </source>
</evidence>
<accession>A0AAE2BRU3</accession>
<dbReference type="PANTHER" id="PTHR12993">
    <property type="entry name" value="N-ACETYLGLUCOSAMINYL-PHOSPHATIDYLINOSITOL DE-N-ACETYLASE-RELATED"/>
    <property type="match status" value="1"/>
</dbReference>
<dbReference type="EC" id="3.5.1.89" evidence="2"/>
<dbReference type="EMBL" id="JACGWL010000009">
    <property type="protein sequence ID" value="KAK4395492.1"/>
    <property type="molecule type" value="Genomic_DNA"/>
</dbReference>
<evidence type="ECO:0000256" key="2">
    <source>
        <dbReference type="ARBA" id="ARBA00012176"/>
    </source>
</evidence>
<protein>
    <recommendedName>
        <fullName evidence="2">N-acetylglucosaminylphosphatidylinositol deacetylase</fullName>
        <ecNumber evidence="2">3.5.1.89</ecNumber>
    </recommendedName>
</protein>
<dbReference type="Proteomes" id="UP001289374">
    <property type="component" value="Unassembled WGS sequence"/>
</dbReference>
<dbReference type="InterPro" id="IPR003737">
    <property type="entry name" value="GlcNAc_PI_deacetylase-related"/>
</dbReference>
<comment type="similarity">
    <text evidence="1">Belongs to the PIGL family.</text>
</comment>
<dbReference type="GO" id="GO:0000225">
    <property type="term" value="F:N-acetylglucosaminylphosphatidylinositol deacetylase activity"/>
    <property type="evidence" value="ECO:0007669"/>
    <property type="project" value="UniProtKB-EC"/>
</dbReference>
<evidence type="ECO:0000256" key="1">
    <source>
        <dbReference type="ARBA" id="ARBA00006066"/>
    </source>
</evidence>
<comment type="caution">
    <text evidence="3">The sequence shown here is derived from an EMBL/GenBank/DDBJ whole genome shotgun (WGS) entry which is preliminary data.</text>
</comment>
<evidence type="ECO:0000313" key="4">
    <source>
        <dbReference type="Proteomes" id="UP001289374"/>
    </source>
</evidence>
<proteinExistence type="inferred from homology"/>
<dbReference type="SUPFAM" id="SSF102588">
    <property type="entry name" value="LmbE-like"/>
    <property type="match status" value="1"/>
</dbReference>
<reference evidence="3" key="2">
    <citation type="journal article" date="2024" name="Plant">
        <title>Genomic evolution and insights into agronomic trait innovations of Sesamum species.</title>
        <authorList>
            <person name="Miao H."/>
            <person name="Wang L."/>
            <person name="Qu L."/>
            <person name="Liu H."/>
            <person name="Sun Y."/>
            <person name="Le M."/>
            <person name="Wang Q."/>
            <person name="Wei S."/>
            <person name="Zheng Y."/>
            <person name="Lin W."/>
            <person name="Duan Y."/>
            <person name="Cao H."/>
            <person name="Xiong S."/>
            <person name="Wang X."/>
            <person name="Wei L."/>
            <person name="Li C."/>
            <person name="Ma Q."/>
            <person name="Ju M."/>
            <person name="Zhao R."/>
            <person name="Li G."/>
            <person name="Mu C."/>
            <person name="Tian Q."/>
            <person name="Mei H."/>
            <person name="Zhang T."/>
            <person name="Gao T."/>
            <person name="Zhang H."/>
        </authorList>
    </citation>
    <scope>NUCLEOTIDE SEQUENCE</scope>
    <source>
        <strain evidence="3">K16</strain>
    </source>
</reference>
<dbReference type="GO" id="GO:0005783">
    <property type="term" value="C:endoplasmic reticulum"/>
    <property type="evidence" value="ECO:0007669"/>
    <property type="project" value="TreeGrafter"/>
</dbReference>
<dbReference type="InterPro" id="IPR024078">
    <property type="entry name" value="LmbE-like_dom_sf"/>
</dbReference>
<dbReference type="PANTHER" id="PTHR12993:SF11">
    <property type="entry name" value="N-ACETYLGLUCOSAMINYL-PHOSPHATIDYLINOSITOL DE-N-ACETYLASE"/>
    <property type="match status" value="1"/>
</dbReference>
<keyword evidence="4" id="KW-1185">Reference proteome</keyword>
<name>A0AAE2BRU3_9LAMI</name>
<sequence length="151" mass="17627">MQESVFESLPRTAMQMAWEVLEKKLYLASAVLKIPTWQVYILDHQDLQDGFGKVWDWNLLSSIIDKEISAHSIDLIITFDEYGISGHCNHRNVHQGVRCLRTGQSHCLLNLYPRRSYNAMAQHSSQWVWYRKLFVAFSSYTYVNTLKKIAS</sequence>
<dbReference type="AlphaFoldDB" id="A0AAE2BRU3"/>